<organism evidence="1 2">
    <name type="scientific">Solanum tuberosum</name>
    <name type="common">Potato</name>
    <dbReference type="NCBI Taxonomy" id="4113"/>
    <lineage>
        <taxon>Eukaryota</taxon>
        <taxon>Viridiplantae</taxon>
        <taxon>Streptophyta</taxon>
        <taxon>Embryophyta</taxon>
        <taxon>Tracheophyta</taxon>
        <taxon>Spermatophyta</taxon>
        <taxon>Magnoliopsida</taxon>
        <taxon>eudicotyledons</taxon>
        <taxon>Gunneridae</taxon>
        <taxon>Pentapetalae</taxon>
        <taxon>asterids</taxon>
        <taxon>lamiids</taxon>
        <taxon>Solanales</taxon>
        <taxon>Solanaceae</taxon>
        <taxon>Solanoideae</taxon>
        <taxon>Solaneae</taxon>
        <taxon>Solanum</taxon>
    </lineage>
</organism>
<keyword evidence="2" id="KW-1185">Reference proteome</keyword>
<gene>
    <name evidence="1" type="ORF">KY290_028447</name>
</gene>
<comment type="caution">
    <text evidence="1">The sequence shown here is derived from an EMBL/GenBank/DDBJ whole genome shotgun (WGS) entry which is preliminary data.</text>
</comment>
<sequence length="66" mass="7477">MESYKRQTSKDGARSSIKSLLAQLFCSVLIVINYLAKYKQTVSCGNQKFNSADLMDFTKQQGRAHK</sequence>
<name>A0ABQ7UL24_SOLTU</name>
<evidence type="ECO:0000313" key="1">
    <source>
        <dbReference type="EMBL" id="KAH0749215.1"/>
    </source>
</evidence>
<dbReference type="EMBL" id="JAIVGD010000019">
    <property type="protein sequence ID" value="KAH0749215.1"/>
    <property type="molecule type" value="Genomic_DNA"/>
</dbReference>
<evidence type="ECO:0000313" key="2">
    <source>
        <dbReference type="Proteomes" id="UP000826656"/>
    </source>
</evidence>
<proteinExistence type="predicted"/>
<dbReference type="Proteomes" id="UP000826656">
    <property type="component" value="Unassembled WGS sequence"/>
</dbReference>
<accession>A0ABQ7UL24</accession>
<protein>
    <submittedName>
        <fullName evidence="1">Uncharacterized protein</fullName>
    </submittedName>
</protein>
<reference evidence="1 2" key="1">
    <citation type="journal article" date="2021" name="bioRxiv">
        <title>Chromosome-scale and haplotype-resolved genome assembly of a tetraploid potato cultivar.</title>
        <authorList>
            <person name="Sun H."/>
            <person name="Jiao W.-B."/>
            <person name="Krause K."/>
            <person name="Campoy J.A."/>
            <person name="Goel M."/>
            <person name="Folz-Donahue K."/>
            <person name="Kukat C."/>
            <person name="Huettel B."/>
            <person name="Schneeberger K."/>
        </authorList>
    </citation>
    <scope>NUCLEOTIDE SEQUENCE [LARGE SCALE GENOMIC DNA]</scope>
    <source>
        <strain evidence="1">SolTubOtavaFocal</strain>
        <tissue evidence="1">Leaves</tissue>
    </source>
</reference>